<keyword evidence="1" id="KW-1133">Transmembrane helix</keyword>
<proteinExistence type="predicted"/>
<organism evidence="2 3">
    <name type="scientific">Thermohalobaculum xanthum</name>
    <dbReference type="NCBI Taxonomy" id="2753746"/>
    <lineage>
        <taxon>Bacteria</taxon>
        <taxon>Pseudomonadati</taxon>
        <taxon>Pseudomonadota</taxon>
        <taxon>Alphaproteobacteria</taxon>
        <taxon>Rhodobacterales</taxon>
        <taxon>Paracoccaceae</taxon>
        <taxon>Thermohalobaculum</taxon>
    </lineage>
</organism>
<evidence type="ECO:0000313" key="2">
    <source>
        <dbReference type="EMBL" id="MBK0399182.1"/>
    </source>
</evidence>
<dbReference type="RefSeq" id="WP_200609197.1">
    <property type="nucleotide sequence ID" value="NZ_JAEHHL010000004.1"/>
</dbReference>
<feature type="transmembrane region" description="Helical" evidence="1">
    <location>
        <begin position="26"/>
        <end position="46"/>
    </location>
</feature>
<evidence type="ECO:0000256" key="1">
    <source>
        <dbReference type="SAM" id="Phobius"/>
    </source>
</evidence>
<dbReference type="AlphaFoldDB" id="A0A8J7SBX9"/>
<reference evidence="2" key="1">
    <citation type="submission" date="2020-12" db="EMBL/GenBank/DDBJ databases">
        <title>Bacterial taxonomy.</title>
        <authorList>
            <person name="Pan X."/>
        </authorList>
    </citation>
    <scope>NUCLEOTIDE SEQUENCE</scope>
    <source>
        <strain evidence="2">M0105</strain>
    </source>
</reference>
<dbReference type="EMBL" id="JAEHHL010000004">
    <property type="protein sequence ID" value="MBK0399182.1"/>
    <property type="molecule type" value="Genomic_DNA"/>
</dbReference>
<accession>A0A8J7SBX9</accession>
<protein>
    <submittedName>
        <fullName evidence="2">Uncharacterized protein</fullName>
    </submittedName>
</protein>
<keyword evidence="1" id="KW-0472">Membrane</keyword>
<keyword evidence="1" id="KW-0812">Transmembrane</keyword>
<name>A0A8J7SBX9_9RHOB</name>
<dbReference type="Proteomes" id="UP000655420">
    <property type="component" value="Unassembled WGS sequence"/>
</dbReference>
<evidence type="ECO:0000313" key="3">
    <source>
        <dbReference type="Proteomes" id="UP000655420"/>
    </source>
</evidence>
<gene>
    <name evidence="2" type="ORF">H0I76_08275</name>
</gene>
<sequence length="51" mass="5673">MFRREAPTLPALAIELGCSAFVMQYVFWRALVICGIYLLVAIVNNLDSILG</sequence>
<comment type="caution">
    <text evidence="2">The sequence shown here is derived from an EMBL/GenBank/DDBJ whole genome shotgun (WGS) entry which is preliminary data.</text>
</comment>
<keyword evidence="3" id="KW-1185">Reference proteome</keyword>